<gene>
    <name evidence="1" type="ORF">Ccrd_009787</name>
</gene>
<dbReference type="Proteomes" id="UP000243975">
    <property type="component" value="Unassembled WGS sequence"/>
</dbReference>
<evidence type="ECO:0000313" key="2">
    <source>
        <dbReference type="Proteomes" id="UP000243975"/>
    </source>
</evidence>
<proteinExistence type="predicted"/>
<organism evidence="1 2">
    <name type="scientific">Cynara cardunculus var. scolymus</name>
    <name type="common">Globe artichoke</name>
    <name type="synonym">Cynara scolymus</name>
    <dbReference type="NCBI Taxonomy" id="59895"/>
    <lineage>
        <taxon>Eukaryota</taxon>
        <taxon>Viridiplantae</taxon>
        <taxon>Streptophyta</taxon>
        <taxon>Embryophyta</taxon>
        <taxon>Tracheophyta</taxon>
        <taxon>Spermatophyta</taxon>
        <taxon>Magnoliopsida</taxon>
        <taxon>eudicotyledons</taxon>
        <taxon>Gunneridae</taxon>
        <taxon>Pentapetalae</taxon>
        <taxon>asterids</taxon>
        <taxon>campanulids</taxon>
        <taxon>Asterales</taxon>
        <taxon>Asteraceae</taxon>
        <taxon>Carduoideae</taxon>
        <taxon>Cardueae</taxon>
        <taxon>Carduinae</taxon>
        <taxon>Cynara</taxon>
    </lineage>
</organism>
<comment type="caution">
    <text evidence="1">The sequence shown here is derived from an EMBL/GenBank/DDBJ whole genome shotgun (WGS) entry which is preliminary data.</text>
</comment>
<dbReference type="OMA" id="EEWWLAD"/>
<dbReference type="PANTHER" id="PTHR32487:SF0">
    <property type="entry name" value="3-OXO-DELTA(4,5)-STEROID 5-BETA-REDUCTASE"/>
    <property type="match status" value="1"/>
</dbReference>
<evidence type="ECO:0000313" key="1">
    <source>
        <dbReference type="EMBL" id="KVI11800.1"/>
    </source>
</evidence>
<dbReference type="PANTHER" id="PTHR32487">
    <property type="entry name" value="3-OXO-DELTA(4,5)-STEROID 5-BETA-REDUCTASE"/>
    <property type="match status" value="1"/>
</dbReference>
<accession>A0A103YML5</accession>
<dbReference type="Gramene" id="KVI11800">
    <property type="protein sequence ID" value="KVI11800"/>
    <property type="gene ID" value="Ccrd_009787"/>
</dbReference>
<dbReference type="STRING" id="59895.A0A103YML5"/>
<dbReference type="EMBL" id="LEKV01000041">
    <property type="protein sequence ID" value="KVI11800.1"/>
    <property type="molecule type" value="Genomic_DNA"/>
</dbReference>
<protein>
    <submittedName>
        <fullName evidence="1">Uncharacterized protein</fullName>
    </submittedName>
</protein>
<name>A0A103YML5_CYNCS</name>
<keyword evidence="2" id="KW-1185">Reference proteome</keyword>
<reference evidence="1 2" key="1">
    <citation type="journal article" date="2016" name="Sci. Rep.">
        <title>The genome sequence of the outbreeding globe artichoke constructed de novo incorporating a phase-aware low-pass sequencing strategy of F1 progeny.</title>
        <authorList>
            <person name="Scaglione D."/>
            <person name="Reyes-Chin-Wo S."/>
            <person name="Acquadro A."/>
            <person name="Froenicke L."/>
            <person name="Portis E."/>
            <person name="Beitel C."/>
            <person name="Tirone M."/>
            <person name="Mauro R."/>
            <person name="Lo Monaco A."/>
            <person name="Mauromicale G."/>
            <person name="Faccioli P."/>
            <person name="Cattivelli L."/>
            <person name="Rieseberg L."/>
            <person name="Michelmore R."/>
            <person name="Lanteri S."/>
        </authorList>
    </citation>
    <scope>NUCLEOTIDE SEQUENCE [LARGE SCALE GENOMIC DNA]</scope>
    <source>
        <strain evidence="1">2C</strain>
    </source>
</reference>
<sequence>MMKDKGGVWGEIVKEKGLLVNKVEEVGMWWFVEDVLSNQGMLDIMNKSKEHGFLGFRDTKSCFVSWIDKIKFSKIVP</sequence>
<dbReference type="AlphaFoldDB" id="A0A103YML5"/>
<dbReference type="Gene3D" id="3.40.50.720">
    <property type="entry name" value="NAD(P)-binding Rossmann-like Domain"/>
    <property type="match status" value="1"/>
</dbReference>